<dbReference type="STRING" id="1325130.HFN_1660"/>
<sequence length="56" mass="7078">MRLECYKNPKYIPNINLKQREFLPQIKQFKRGHYSEKTFKKLYLIHQFLEFHYESL</sequence>
<evidence type="ECO:0000313" key="2">
    <source>
        <dbReference type="Proteomes" id="UP000018143"/>
    </source>
</evidence>
<reference evidence="1 2" key="1">
    <citation type="journal article" date="2013" name="Genome Announc.">
        <title>Draft Genome Sequence of Helicobacter fennelliae Strain MRY12-0050, Isolated from a Bacteremia Patient.</title>
        <authorList>
            <person name="Rimbara E."/>
            <person name="Matsui M."/>
            <person name="Mori S."/>
            <person name="Suzuki S."/>
            <person name="Suzuki M."/>
            <person name="Kim H."/>
            <person name="Sekizuka T."/>
            <person name="Kuroda M."/>
            <person name="Shibayama K."/>
        </authorList>
    </citation>
    <scope>NUCLEOTIDE SEQUENCE [LARGE SCALE GENOMIC DNA]</scope>
    <source>
        <strain evidence="1 2">MRY12-0050</strain>
    </source>
</reference>
<name>T1DUY8_9HELI</name>
<comment type="caution">
    <text evidence="1">The sequence shown here is derived from an EMBL/GenBank/DDBJ whole genome shotgun (WGS) entry which is preliminary data.</text>
</comment>
<evidence type="ECO:0000313" key="1">
    <source>
        <dbReference type="EMBL" id="GAD18062.1"/>
    </source>
</evidence>
<keyword evidence="2" id="KW-1185">Reference proteome</keyword>
<dbReference type="Proteomes" id="UP000018143">
    <property type="component" value="Unassembled WGS sequence"/>
</dbReference>
<proteinExistence type="predicted"/>
<gene>
    <name evidence="1" type="ORF">HFN_1660</name>
</gene>
<organism evidence="1 2">
    <name type="scientific">Helicobacter fennelliae MRY12-0050</name>
    <dbReference type="NCBI Taxonomy" id="1325130"/>
    <lineage>
        <taxon>Bacteria</taxon>
        <taxon>Pseudomonadati</taxon>
        <taxon>Campylobacterota</taxon>
        <taxon>Epsilonproteobacteria</taxon>
        <taxon>Campylobacterales</taxon>
        <taxon>Helicobacteraceae</taxon>
        <taxon>Helicobacter</taxon>
    </lineage>
</organism>
<protein>
    <submittedName>
        <fullName evidence="1">Uncharacterized protein</fullName>
    </submittedName>
</protein>
<dbReference type="EMBL" id="BASD01000004">
    <property type="protein sequence ID" value="GAD18062.1"/>
    <property type="molecule type" value="Genomic_DNA"/>
</dbReference>
<accession>T1DUY8</accession>
<dbReference type="AlphaFoldDB" id="T1DUY8"/>